<protein>
    <submittedName>
        <fullName evidence="1">Uncharacterized protein</fullName>
    </submittedName>
</protein>
<evidence type="ECO:0000313" key="1">
    <source>
        <dbReference type="EMBL" id="QEE15524.1"/>
    </source>
</evidence>
<dbReference type="Proteomes" id="UP000321408">
    <property type="component" value="Chromosome"/>
</dbReference>
<keyword evidence="2" id="KW-1185">Reference proteome</keyword>
<evidence type="ECO:0000313" key="2">
    <source>
        <dbReference type="Proteomes" id="UP000321408"/>
    </source>
</evidence>
<gene>
    <name evidence="1" type="ORF">DSAG12_01350</name>
</gene>
<dbReference type="RefSeq" id="WP_369019538.1">
    <property type="nucleotide sequence ID" value="NZ_CP042905.2"/>
</dbReference>
<sequence>MLKRLFYLTNLYKIKDDQEQNIQKMLDETKTDKIVTDFSVEDGETREIKI</sequence>
<dbReference type="EMBL" id="CP042905">
    <property type="protein sequence ID" value="QEE15524.1"/>
    <property type="molecule type" value="Genomic_DNA"/>
</dbReference>
<reference evidence="1 2" key="2">
    <citation type="journal article" date="2024" name="Int. J. Syst. Evol. Microbiol.">
        <title>Promethearchaeum syntrophicum gen. nov., sp. nov., an anaerobic, obligately syntrophic archaeon, the first isolate of the lineage 'Asgard' archaea, and proposal of the new archaeal phylum Promethearchaeota phyl. nov. and kingdom Promethearchaeati regn. nov.</title>
        <authorList>
            <person name="Imachi H."/>
            <person name="Nobu M.K."/>
            <person name="Kato S."/>
            <person name="Takaki Y."/>
            <person name="Miyazaki M."/>
            <person name="Miyata M."/>
            <person name="Ogawara M."/>
            <person name="Saito Y."/>
            <person name="Sakai S."/>
            <person name="Tahara Y.O."/>
            <person name="Takano Y."/>
            <person name="Tasumi E."/>
            <person name="Uematsu K."/>
            <person name="Yoshimura T."/>
            <person name="Itoh T."/>
            <person name="Ohkuma M."/>
            <person name="Takai K."/>
        </authorList>
    </citation>
    <scope>NUCLEOTIDE SEQUENCE [LARGE SCALE GENOMIC DNA]</scope>
    <source>
        <strain evidence="1 2">MK-D1</strain>
    </source>
</reference>
<name>A0A5B9D8T8_9ARCH</name>
<accession>A0A5B9D8T8</accession>
<proteinExistence type="predicted"/>
<dbReference type="AlphaFoldDB" id="A0A5B9D8T8"/>
<organism evidence="1 2">
    <name type="scientific">Promethearchaeum syntrophicum</name>
    <dbReference type="NCBI Taxonomy" id="2594042"/>
    <lineage>
        <taxon>Archaea</taxon>
        <taxon>Promethearchaeati</taxon>
        <taxon>Promethearchaeota</taxon>
        <taxon>Promethearchaeia</taxon>
        <taxon>Promethearchaeales</taxon>
        <taxon>Promethearchaeaceae</taxon>
        <taxon>Promethearchaeum</taxon>
    </lineage>
</organism>
<reference evidence="1 2" key="1">
    <citation type="journal article" date="2020" name="Nature">
        <title>Isolation of an archaeon at the prokaryote-eukaryote interface.</title>
        <authorList>
            <person name="Imachi H."/>
            <person name="Nobu M.K."/>
            <person name="Nakahara N."/>
            <person name="Morono Y."/>
            <person name="Ogawara M."/>
            <person name="Takaki Y."/>
            <person name="Takano Y."/>
            <person name="Uematsu K."/>
            <person name="Ikuta T."/>
            <person name="Ito M."/>
            <person name="Matsui Y."/>
            <person name="Miyazaki M."/>
            <person name="Murata K."/>
            <person name="Saito Y."/>
            <person name="Sakai S."/>
            <person name="Song C."/>
            <person name="Tasumi E."/>
            <person name="Yamanaka Y."/>
            <person name="Yamaguchi T."/>
            <person name="Kamagata Y."/>
            <person name="Tamaki H."/>
            <person name="Takai K."/>
        </authorList>
    </citation>
    <scope>NUCLEOTIDE SEQUENCE [LARGE SCALE GENOMIC DNA]</scope>
    <source>
        <strain evidence="1 2">MK-D1</strain>
    </source>
</reference>
<dbReference type="GeneID" id="80330682"/>
<dbReference type="KEGG" id="psyt:DSAG12_01350"/>